<dbReference type="InterPro" id="IPR025827">
    <property type="entry name" value="Zn_ribbon_recom_dom"/>
</dbReference>
<dbReference type="Pfam" id="PF07508">
    <property type="entry name" value="Recombinase"/>
    <property type="match status" value="1"/>
</dbReference>
<feature type="region of interest" description="Disordered" evidence="2">
    <location>
        <begin position="114"/>
        <end position="135"/>
    </location>
</feature>
<dbReference type="PANTHER" id="PTHR30461:SF26">
    <property type="entry name" value="RESOLVASE HOMOLOG YNEB"/>
    <property type="match status" value="1"/>
</dbReference>
<dbReference type="PANTHER" id="PTHR30461">
    <property type="entry name" value="DNA-INVERTASE FROM LAMBDOID PROPHAGE"/>
    <property type="match status" value="1"/>
</dbReference>
<proteinExistence type="inferred from homology"/>
<dbReference type="Gene3D" id="3.90.1750.20">
    <property type="entry name" value="Putative Large Serine Recombinase, Chain B, Domain 2"/>
    <property type="match status" value="1"/>
</dbReference>
<dbReference type="InterPro" id="IPR050639">
    <property type="entry name" value="SSR_resolvase"/>
</dbReference>
<evidence type="ECO:0000256" key="2">
    <source>
        <dbReference type="SAM" id="MobiDB-lite"/>
    </source>
</evidence>
<feature type="compositionally biased region" description="Basic residues" evidence="2">
    <location>
        <begin position="114"/>
        <end position="123"/>
    </location>
</feature>
<reference evidence="4 5" key="1">
    <citation type="submission" date="2024-04" db="EMBL/GenBank/DDBJ databases">
        <title>Okeanomitos corallinicola gen. &amp; sp. nov. (Nostocales, Cyanobacteria), a new toxic marine heterocyst-forming cyanobacterium from a coral reef.</title>
        <authorList>
            <person name="Li H."/>
            <person name="Li R."/>
            <person name="Kang J."/>
            <person name="Hii K.S."/>
            <person name="Mohamed H.F."/>
            <person name="Xu X."/>
            <person name="Luo Z."/>
        </authorList>
    </citation>
    <scope>NUCLEOTIDE SEQUENCE [LARGE SCALE GENOMIC DNA]</scope>
    <source>
        <strain evidence="4 5">TIOX110</strain>
    </source>
</reference>
<dbReference type="InterPro" id="IPR006119">
    <property type="entry name" value="Resolv_N"/>
</dbReference>
<feature type="domain" description="Recombinase" evidence="3">
    <location>
        <begin position="136"/>
        <end position="236"/>
    </location>
</feature>
<name>A0ABZ2V285_9CYAN</name>
<dbReference type="PROSITE" id="PS51737">
    <property type="entry name" value="RECOMBINASE_DNA_BIND"/>
    <property type="match status" value="1"/>
</dbReference>
<dbReference type="Pfam" id="PF00239">
    <property type="entry name" value="Resolvase"/>
    <property type="match status" value="1"/>
</dbReference>
<dbReference type="Pfam" id="PF13408">
    <property type="entry name" value="Zn_ribbon_recom"/>
    <property type="match status" value="1"/>
</dbReference>
<dbReference type="Proteomes" id="UP001483337">
    <property type="component" value="Chromosome"/>
</dbReference>
<dbReference type="SUPFAM" id="SSF53041">
    <property type="entry name" value="Resolvase-like"/>
    <property type="match status" value="1"/>
</dbReference>
<sequence length="430" mass="49732">MKIIAYSYTNPLLETSPNQNIWGWEIDQIYQDLGKRTQLQQLINDCKKQPANYLLIRRLEELGDNLEQVNNYLNQLEAMGVIVIATEQEYTSESAKFRVELLNLLQEVQRQQRSRSIRQGHAKSRLEASPPPGKVPYGYRRSKGKYLIDRSISPIVKDFFDNFLLYGSLRGAVRFLAKKYNKKISVTTGKRWLINPVYRGDTAYQNGEIISNTHTGIISKEEAAQIDRLLRRNSRLPSRTASAPHSLAGLVFCSQCQSRMNVTRVTQRYQNQEYLYLRNPQCPQNPKCRAIPYPDILEKTIEIICRDLPVAVSGINFPQLDTIKNSLNDKITKQQSILEQLPNLIETGVLDAETAKLRSYKLRTEISQLQAKLAILPPVNLRSVAEAVSIPQFWLDLSEVERRFYLREFIRQIDIIREGKEWILQVIFIF</sequence>
<dbReference type="Gene3D" id="3.40.50.1390">
    <property type="entry name" value="Resolvase, N-terminal catalytic domain"/>
    <property type="match status" value="1"/>
</dbReference>
<dbReference type="SMART" id="SM00857">
    <property type="entry name" value="Resolvase"/>
    <property type="match status" value="1"/>
</dbReference>
<dbReference type="InterPro" id="IPR038109">
    <property type="entry name" value="DNA_bind_recomb_sf"/>
</dbReference>
<protein>
    <submittedName>
        <fullName evidence="4">Recombinase family protein</fullName>
    </submittedName>
</protein>
<evidence type="ECO:0000313" key="4">
    <source>
        <dbReference type="EMBL" id="WZB89905.1"/>
    </source>
</evidence>
<comment type="similarity">
    <text evidence="1">Belongs to the site-specific recombinase resolvase family.</text>
</comment>
<keyword evidence="5" id="KW-1185">Reference proteome</keyword>
<evidence type="ECO:0000259" key="3">
    <source>
        <dbReference type="PROSITE" id="PS51737"/>
    </source>
</evidence>
<evidence type="ECO:0000313" key="5">
    <source>
        <dbReference type="Proteomes" id="UP001483337"/>
    </source>
</evidence>
<dbReference type="EMBL" id="CP150886">
    <property type="protein sequence ID" value="WZB89905.1"/>
    <property type="molecule type" value="Genomic_DNA"/>
</dbReference>
<accession>A0ABZ2V285</accession>
<dbReference type="InterPro" id="IPR011109">
    <property type="entry name" value="DNA_bind_recombinase_dom"/>
</dbReference>
<evidence type="ECO:0000256" key="1">
    <source>
        <dbReference type="ARBA" id="ARBA00009913"/>
    </source>
</evidence>
<dbReference type="RefSeq" id="WP_353932801.1">
    <property type="nucleotide sequence ID" value="NZ_CP150886.1"/>
</dbReference>
<organism evidence="4 5">
    <name type="scientific">Okeanomitos corallinicola TIOX110</name>
    <dbReference type="NCBI Taxonomy" id="3133117"/>
    <lineage>
        <taxon>Bacteria</taxon>
        <taxon>Bacillati</taxon>
        <taxon>Cyanobacteriota</taxon>
        <taxon>Cyanophyceae</taxon>
        <taxon>Nostocales</taxon>
        <taxon>Aphanizomenonaceae</taxon>
        <taxon>Okeanomitos</taxon>
    </lineage>
</organism>
<gene>
    <name evidence="4" type="ORF">WJM97_09505</name>
</gene>
<dbReference type="InterPro" id="IPR036162">
    <property type="entry name" value="Resolvase-like_N_sf"/>
</dbReference>